<gene>
    <name evidence="1" type="ORF">A9X01_07480</name>
</gene>
<comment type="caution">
    <text evidence="1">The sequence shown here is derived from an EMBL/GenBank/DDBJ whole genome shotgun (WGS) entry which is preliminary data.</text>
</comment>
<organism evidence="1 2">
    <name type="scientific">Mycobacterium asiaticum</name>
    <dbReference type="NCBI Taxonomy" id="1790"/>
    <lineage>
        <taxon>Bacteria</taxon>
        <taxon>Bacillati</taxon>
        <taxon>Actinomycetota</taxon>
        <taxon>Actinomycetes</taxon>
        <taxon>Mycobacteriales</taxon>
        <taxon>Mycobacteriaceae</taxon>
        <taxon>Mycobacterium</taxon>
    </lineage>
</organism>
<dbReference type="Pfam" id="PF10604">
    <property type="entry name" value="Polyketide_cyc2"/>
    <property type="match status" value="1"/>
</dbReference>
<evidence type="ECO:0000313" key="1">
    <source>
        <dbReference type="EMBL" id="OBI72693.1"/>
    </source>
</evidence>
<dbReference type="InterPro" id="IPR019587">
    <property type="entry name" value="Polyketide_cyclase/dehydratase"/>
</dbReference>
<evidence type="ECO:0008006" key="3">
    <source>
        <dbReference type="Google" id="ProtNLM"/>
    </source>
</evidence>
<dbReference type="OrthoDB" id="6024794at2"/>
<sequence>MPTLSVRKRLEAPAGTVWAILADFGRVDWIPGVGEVEVDGDGPGMCRRIGGSGGTPVVETLLWIEPESQTLSYEITDNPLPVQRFVAVATVSEPAGGVPNGSTVAWEIDYEPDGDDSAAREAIEAVYGMMADWIDDYAKSYPTRR</sequence>
<dbReference type="Proteomes" id="UP000093795">
    <property type="component" value="Unassembled WGS sequence"/>
</dbReference>
<dbReference type="CDD" id="cd07821">
    <property type="entry name" value="PYR_PYL_RCAR_like"/>
    <property type="match status" value="1"/>
</dbReference>
<evidence type="ECO:0000313" key="2">
    <source>
        <dbReference type="Proteomes" id="UP000093795"/>
    </source>
</evidence>
<dbReference type="EMBL" id="LZKQ01000331">
    <property type="protein sequence ID" value="OBI72693.1"/>
    <property type="molecule type" value="Genomic_DNA"/>
</dbReference>
<protein>
    <recommendedName>
        <fullName evidence="3">Polyketide cyclase</fullName>
    </recommendedName>
</protein>
<dbReference type="AlphaFoldDB" id="A0A1A3BEC4"/>
<dbReference type="InterPro" id="IPR023393">
    <property type="entry name" value="START-like_dom_sf"/>
</dbReference>
<accession>A0A1A3BEC4</accession>
<proteinExistence type="predicted"/>
<dbReference type="Gene3D" id="3.30.530.20">
    <property type="match status" value="1"/>
</dbReference>
<name>A0A1A3BEC4_MYCAS</name>
<dbReference type="RefSeq" id="WP_065123738.1">
    <property type="nucleotide sequence ID" value="NZ_LZKQ01000331.1"/>
</dbReference>
<reference evidence="1 2" key="1">
    <citation type="submission" date="2016-06" db="EMBL/GenBank/DDBJ databases">
        <authorList>
            <person name="Kjaerup R.B."/>
            <person name="Dalgaard T.S."/>
            <person name="Juul-Madsen H.R."/>
        </authorList>
    </citation>
    <scope>NUCLEOTIDE SEQUENCE [LARGE SCALE GENOMIC DNA]</scope>
    <source>
        <strain evidence="1 2">1081914.2</strain>
    </source>
</reference>
<dbReference type="SUPFAM" id="SSF55961">
    <property type="entry name" value="Bet v1-like"/>
    <property type="match status" value="1"/>
</dbReference>